<sequence length="159" mass="17809">MLLDRSLIYSPIDPLLVLLLAFLSVDNENDCGFLFGGHPTQFLLLVSSRRRSHFVPQVHFQSVFYLSPSIDCKVAPDRKKEEEIEQNPRFIPSFHSPTLILTSPTPQPLIFHREFKRGRGKGGLLSVGWLGSGAMLFGRSLISLSHRSLAGVLAVFFCL</sequence>
<proteinExistence type="predicted"/>
<protein>
    <submittedName>
        <fullName evidence="2">Uncharacterized protein</fullName>
    </submittedName>
</protein>
<keyword evidence="3" id="KW-1185">Reference proteome</keyword>
<comment type="caution">
    <text evidence="2">The sequence shown here is derived from an EMBL/GenBank/DDBJ whole genome shotgun (WGS) entry which is preliminary data.</text>
</comment>
<feature type="chain" id="PRO_5043752815" evidence="1">
    <location>
        <begin position="28"/>
        <end position="159"/>
    </location>
</feature>
<organism evidence="2 3">
    <name type="scientific">Caerostris extrusa</name>
    <name type="common">Bark spider</name>
    <name type="synonym">Caerostris bankana</name>
    <dbReference type="NCBI Taxonomy" id="172846"/>
    <lineage>
        <taxon>Eukaryota</taxon>
        <taxon>Metazoa</taxon>
        <taxon>Ecdysozoa</taxon>
        <taxon>Arthropoda</taxon>
        <taxon>Chelicerata</taxon>
        <taxon>Arachnida</taxon>
        <taxon>Araneae</taxon>
        <taxon>Araneomorphae</taxon>
        <taxon>Entelegynae</taxon>
        <taxon>Araneoidea</taxon>
        <taxon>Araneidae</taxon>
        <taxon>Caerostris</taxon>
    </lineage>
</organism>
<feature type="signal peptide" evidence="1">
    <location>
        <begin position="1"/>
        <end position="27"/>
    </location>
</feature>
<name>A0AAV4WRX3_CAEEX</name>
<keyword evidence="1" id="KW-0732">Signal</keyword>
<evidence type="ECO:0000313" key="2">
    <source>
        <dbReference type="EMBL" id="GIY85029.1"/>
    </source>
</evidence>
<gene>
    <name evidence="2" type="ORF">CEXT_86201</name>
</gene>
<reference evidence="2 3" key="1">
    <citation type="submission" date="2021-06" db="EMBL/GenBank/DDBJ databases">
        <title>Caerostris extrusa draft genome.</title>
        <authorList>
            <person name="Kono N."/>
            <person name="Arakawa K."/>
        </authorList>
    </citation>
    <scope>NUCLEOTIDE SEQUENCE [LARGE SCALE GENOMIC DNA]</scope>
</reference>
<evidence type="ECO:0000313" key="3">
    <source>
        <dbReference type="Proteomes" id="UP001054945"/>
    </source>
</evidence>
<dbReference type="AlphaFoldDB" id="A0AAV4WRX3"/>
<accession>A0AAV4WRX3</accession>
<dbReference type="EMBL" id="BPLR01016605">
    <property type="protein sequence ID" value="GIY85029.1"/>
    <property type="molecule type" value="Genomic_DNA"/>
</dbReference>
<dbReference type="Proteomes" id="UP001054945">
    <property type="component" value="Unassembled WGS sequence"/>
</dbReference>
<evidence type="ECO:0000256" key="1">
    <source>
        <dbReference type="SAM" id="SignalP"/>
    </source>
</evidence>